<evidence type="ECO:0000256" key="3">
    <source>
        <dbReference type="SAM" id="SignalP"/>
    </source>
</evidence>
<dbReference type="InterPro" id="IPR016156">
    <property type="entry name" value="FAD/NAD-linked_Rdtase_dimer_sf"/>
</dbReference>
<dbReference type="Pfam" id="PF09242">
    <property type="entry name" value="FCSD-flav_bind"/>
    <property type="match status" value="1"/>
</dbReference>
<dbReference type="InterPro" id="IPR036188">
    <property type="entry name" value="FAD/NAD-bd_sf"/>
</dbReference>
<feature type="domain" description="Flavocytochrome c sulphide dehydrogenase flavin-binding" evidence="5">
    <location>
        <begin position="356"/>
        <end position="425"/>
    </location>
</feature>
<dbReference type="GO" id="GO:0050660">
    <property type="term" value="F:flavin adenine dinucleotide binding"/>
    <property type="evidence" value="ECO:0007669"/>
    <property type="project" value="InterPro"/>
</dbReference>
<dbReference type="EMBL" id="JANUCT010000008">
    <property type="protein sequence ID" value="MCS3903409.1"/>
    <property type="molecule type" value="Genomic_DNA"/>
</dbReference>
<evidence type="ECO:0000256" key="1">
    <source>
        <dbReference type="ARBA" id="ARBA00022630"/>
    </source>
</evidence>
<dbReference type="Gene3D" id="3.90.760.10">
    <property type="entry name" value="Flavocytochrome c sulphide dehydrogenase, flavin-binding domain"/>
    <property type="match status" value="1"/>
</dbReference>
<comment type="caution">
    <text evidence="7">The sequence shown here is derived from an EMBL/GenBank/DDBJ whole genome shotgun (WGS) entry which is preliminary data.</text>
</comment>
<dbReference type="Pfam" id="PF21706">
    <property type="entry name" value="FCSD_central"/>
    <property type="match status" value="1"/>
</dbReference>
<dbReference type="InterPro" id="IPR006311">
    <property type="entry name" value="TAT_signal"/>
</dbReference>
<evidence type="ECO:0000259" key="6">
    <source>
        <dbReference type="Pfam" id="PF21706"/>
    </source>
</evidence>
<dbReference type="PANTHER" id="PTHR43755:SF1">
    <property type="entry name" value="FAD-DEPENDENT PYRIDINE NUCLEOTIDE-DISULPHIDE OXIDOREDUCTASE"/>
    <property type="match status" value="1"/>
</dbReference>
<dbReference type="RefSeq" id="WP_259055150.1">
    <property type="nucleotide sequence ID" value="NZ_JANUCT010000008.1"/>
</dbReference>
<dbReference type="InterPro" id="IPR049386">
    <property type="entry name" value="FCSD_central"/>
</dbReference>
<dbReference type="PROSITE" id="PS51318">
    <property type="entry name" value="TAT"/>
    <property type="match status" value="1"/>
</dbReference>
<feature type="signal peptide" evidence="3">
    <location>
        <begin position="1"/>
        <end position="26"/>
    </location>
</feature>
<dbReference type="InterPro" id="IPR037092">
    <property type="entry name" value="FlavoCytC_S_DH_flav-bd_sf"/>
</dbReference>
<sequence length="426" mass="46157">MNSQRRRFLQTLAAMGVSVTAAPLFADCKCLGGGRVVIVGGGYGGTTCARYLRRLNPKIEVLLVEPDARYTSCPFSNLMLAGIEPLPELRHDYRSLQDDHGVRVIHDCAVGIDTDIQVVKLASGAWLTYDRAVFSPGISFMWDSPVGYSRDTVTAMPHAWKAGRQTRILRDQLRAMDDGGVVAIAVPPKPFRCPPGPYERAGLIAWYLKQHKPRSKVLILDGNETFSKQDVFEEAWAQLYPGMIERVGVSGYGAVTRVDPATNTLFTETDRHRVDVANVIPSQQAGRIALETGLADNSGWCPIDPHTFESSQLPKVHVIGDASIAYPIPKSASAANSEAKLCALAIVALLADEAPPPASLHNTCYSMAAPDYGFSVNGIYDVRDGKINAIDRAGGVSPLAAPASVRAQEARHAHDWYASIVRDSFG</sequence>
<protein>
    <submittedName>
        <fullName evidence="7">NADPH-dependent 2,4-dienoyl-CoA reductase/sulfur reductase-like enzyme</fullName>
    </submittedName>
</protein>
<feature type="chain" id="PRO_5042039984" evidence="3">
    <location>
        <begin position="27"/>
        <end position="426"/>
    </location>
</feature>
<dbReference type="Gene3D" id="3.50.50.60">
    <property type="entry name" value="FAD/NAD(P)-binding domain"/>
    <property type="match status" value="2"/>
</dbReference>
<reference evidence="7" key="1">
    <citation type="submission" date="2022-08" db="EMBL/GenBank/DDBJ databases">
        <title>Genomic Encyclopedia of Type Strains, Phase III (KMG-III): the genomes of soil and plant-associated and newly described type strains.</title>
        <authorList>
            <person name="Whitman W."/>
        </authorList>
    </citation>
    <scope>NUCLEOTIDE SEQUENCE</scope>
    <source>
        <strain evidence="7">HMT 1</strain>
    </source>
</reference>
<evidence type="ECO:0000259" key="5">
    <source>
        <dbReference type="Pfam" id="PF09242"/>
    </source>
</evidence>
<evidence type="ECO:0000313" key="8">
    <source>
        <dbReference type="Proteomes" id="UP001204445"/>
    </source>
</evidence>
<gene>
    <name evidence="7" type="ORF">J2T55_001430</name>
</gene>
<evidence type="ECO:0000313" key="7">
    <source>
        <dbReference type="EMBL" id="MCS3903409.1"/>
    </source>
</evidence>
<proteinExistence type="predicted"/>
<evidence type="ECO:0000259" key="4">
    <source>
        <dbReference type="Pfam" id="PF07992"/>
    </source>
</evidence>
<dbReference type="GO" id="GO:0016491">
    <property type="term" value="F:oxidoreductase activity"/>
    <property type="evidence" value="ECO:0007669"/>
    <property type="project" value="InterPro"/>
</dbReference>
<dbReference type="FunFam" id="3.50.50.60:FF:000234">
    <property type="entry name" value="Flavocytochrome C sulfide dehydrogenase"/>
    <property type="match status" value="1"/>
</dbReference>
<feature type="domain" description="Sulfide dehydrogenase [flavocytochrome c] flavoprotein chain central" evidence="6">
    <location>
        <begin position="166"/>
        <end position="281"/>
    </location>
</feature>
<dbReference type="PANTHER" id="PTHR43755">
    <property type="match status" value="1"/>
</dbReference>
<dbReference type="Pfam" id="PF07992">
    <property type="entry name" value="Pyr_redox_2"/>
    <property type="match status" value="1"/>
</dbReference>
<feature type="domain" description="FAD/NAD(P)-binding" evidence="4">
    <location>
        <begin position="35"/>
        <end position="137"/>
    </location>
</feature>
<dbReference type="InterPro" id="IPR023753">
    <property type="entry name" value="FAD/NAD-binding_dom"/>
</dbReference>
<dbReference type="InterPro" id="IPR052541">
    <property type="entry name" value="SQRD"/>
</dbReference>
<dbReference type="InterPro" id="IPR015323">
    <property type="entry name" value="FlavoCytC_S_DH_flav-bd"/>
</dbReference>
<dbReference type="Proteomes" id="UP001204445">
    <property type="component" value="Unassembled WGS sequence"/>
</dbReference>
<dbReference type="SUPFAM" id="SSF51905">
    <property type="entry name" value="FAD/NAD(P)-binding domain"/>
    <property type="match status" value="2"/>
</dbReference>
<keyword evidence="8" id="KW-1185">Reference proteome</keyword>
<keyword evidence="3" id="KW-0732">Signal</keyword>
<organism evidence="7 8">
    <name type="scientific">Methylohalomonas lacus</name>
    <dbReference type="NCBI Taxonomy" id="398773"/>
    <lineage>
        <taxon>Bacteria</taxon>
        <taxon>Pseudomonadati</taxon>
        <taxon>Pseudomonadota</taxon>
        <taxon>Gammaproteobacteria</taxon>
        <taxon>Methylohalomonadales</taxon>
        <taxon>Methylohalomonadaceae</taxon>
        <taxon>Methylohalomonas</taxon>
    </lineage>
</organism>
<name>A0AAE3HJA7_9GAMM</name>
<dbReference type="SUPFAM" id="SSF55424">
    <property type="entry name" value="FAD/NAD-linked reductases, dimerisation (C-terminal) domain"/>
    <property type="match status" value="1"/>
</dbReference>
<evidence type="ECO:0000256" key="2">
    <source>
        <dbReference type="ARBA" id="ARBA00022827"/>
    </source>
</evidence>
<keyword evidence="2" id="KW-0274">FAD</keyword>
<accession>A0AAE3HJA7</accession>
<keyword evidence="1" id="KW-0285">Flavoprotein</keyword>
<dbReference type="AlphaFoldDB" id="A0AAE3HJA7"/>